<dbReference type="OrthoDB" id="416222at2759"/>
<feature type="chain" id="PRO_5013220768" description="Probable beta-glucosidase G" evidence="19">
    <location>
        <begin position="16"/>
        <end position="884"/>
    </location>
</feature>
<comment type="caution">
    <text evidence="21">The sequence shown here is derived from an EMBL/GenBank/DDBJ whole genome shotgun (WGS) entry which is preliminary data.</text>
</comment>
<evidence type="ECO:0000256" key="1">
    <source>
        <dbReference type="ARBA" id="ARBA00000448"/>
    </source>
</evidence>
<dbReference type="InterPro" id="IPR017853">
    <property type="entry name" value="GH"/>
</dbReference>
<dbReference type="eggNOG" id="ENOG502QR4D">
    <property type="taxonomic scope" value="Eukaryota"/>
</dbReference>
<feature type="compositionally biased region" description="Low complexity" evidence="18">
    <location>
        <begin position="754"/>
        <end position="764"/>
    </location>
</feature>
<keyword evidence="7 19" id="KW-0732">Signal</keyword>
<evidence type="ECO:0000259" key="20">
    <source>
        <dbReference type="SMART" id="SM01217"/>
    </source>
</evidence>
<feature type="signal peptide" evidence="19">
    <location>
        <begin position="1"/>
        <end position="15"/>
    </location>
</feature>
<evidence type="ECO:0000256" key="10">
    <source>
        <dbReference type="ARBA" id="ARBA00023277"/>
    </source>
</evidence>
<keyword evidence="11" id="KW-0326">Glycosidase</keyword>
<keyword evidence="8" id="KW-0378">Hydrolase</keyword>
<dbReference type="EC" id="3.2.1.21" evidence="5"/>
<dbReference type="InterPro" id="IPR036962">
    <property type="entry name" value="Glyco_hydro_3_N_sf"/>
</dbReference>
<name>R4XBF7_TAPDE</name>
<protein>
    <recommendedName>
        <fullName evidence="14">Probable beta-glucosidase G</fullName>
        <ecNumber evidence="5">3.2.1.21</ecNumber>
    </recommendedName>
    <alternativeName>
        <fullName evidence="15">Beta-D-glucoside glucohydrolase G</fullName>
    </alternativeName>
    <alternativeName>
        <fullName evidence="16">Cellobiase G</fullName>
    </alternativeName>
    <alternativeName>
        <fullName evidence="17">Gentiobiase G</fullName>
    </alternativeName>
</protein>
<dbReference type="FunFam" id="3.20.20.300:FF:000002">
    <property type="entry name" value="Probable beta-glucosidase"/>
    <property type="match status" value="1"/>
</dbReference>
<dbReference type="GO" id="GO:0005576">
    <property type="term" value="C:extracellular region"/>
    <property type="evidence" value="ECO:0007669"/>
    <property type="project" value="UniProtKB-SubCell"/>
</dbReference>
<dbReference type="InterPro" id="IPR001764">
    <property type="entry name" value="Glyco_hydro_3_N"/>
</dbReference>
<feature type="region of interest" description="Disordered" evidence="18">
    <location>
        <begin position="748"/>
        <end position="774"/>
    </location>
</feature>
<dbReference type="PRINTS" id="PR00133">
    <property type="entry name" value="GLHYDRLASE3"/>
</dbReference>
<dbReference type="FunFam" id="3.40.50.1700:FF:000003">
    <property type="entry name" value="Probable beta-glucosidase"/>
    <property type="match status" value="1"/>
</dbReference>
<evidence type="ECO:0000256" key="9">
    <source>
        <dbReference type="ARBA" id="ARBA00023180"/>
    </source>
</evidence>
<accession>R4XBF7</accession>
<dbReference type="Gene3D" id="2.60.40.10">
    <property type="entry name" value="Immunoglobulins"/>
    <property type="match status" value="1"/>
</dbReference>
<evidence type="ECO:0000256" key="19">
    <source>
        <dbReference type="SAM" id="SignalP"/>
    </source>
</evidence>
<dbReference type="GO" id="GO:0009251">
    <property type="term" value="P:glucan catabolic process"/>
    <property type="evidence" value="ECO:0007669"/>
    <property type="project" value="TreeGrafter"/>
</dbReference>
<evidence type="ECO:0000256" key="3">
    <source>
        <dbReference type="ARBA" id="ARBA00004987"/>
    </source>
</evidence>
<dbReference type="InterPro" id="IPR026891">
    <property type="entry name" value="Fn3-like"/>
</dbReference>
<evidence type="ECO:0000313" key="21">
    <source>
        <dbReference type="EMBL" id="CCG83194.1"/>
    </source>
</evidence>
<evidence type="ECO:0000256" key="14">
    <source>
        <dbReference type="ARBA" id="ARBA00039579"/>
    </source>
</evidence>
<dbReference type="InterPro" id="IPR002772">
    <property type="entry name" value="Glyco_hydro_3_C"/>
</dbReference>
<dbReference type="InterPro" id="IPR013783">
    <property type="entry name" value="Ig-like_fold"/>
</dbReference>
<dbReference type="Pfam" id="PF00933">
    <property type="entry name" value="Glyco_hydro_3"/>
    <property type="match status" value="1"/>
</dbReference>
<evidence type="ECO:0000256" key="13">
    <source>
        <dbReference type="ARBA" id="ARBA00024983"/>
    </source>
</evidence>
<evidence type="ECO:0000256" key="8">
    <source>
        <dbReference type="ARBA" id="ARBA00022801"/>
    </source>
</evidence>
<evidence type="ECO:0000256" key="12">
    <source>
        <dbReference type="ARBA" id="ARBA00023326"/>
    </source>
</evidence>
<dbReference type="Gene3D" id="3.40.50.1700">
    <property type="entry name" value="Glycoside hydrolase family 3 C-terminal domain"/>
    <property type="match status" value="1"/>
</dbReference>
<dbReference type="SUPFAM" id="SSF51445">
    <property type="entry name" value="(Trans)glycosidases"/>
    <property type="match status" value="1"/>
</dbReference>
<dbReference type="EMBL" id="CAHR02000128">
    <property type="protein sequence ID" value="CCG83194.1"/>
    <property type="molecule type" value="Genomic_DNA"/>
</dbReference>
<evidence type="ECO:0000256" key="18">
    <source>
        <dbReference type="SAM" id="MobiDB-lite"/>
    </source>
</evidence>
<evidence type="ECO:0000256" key="6">
    <source>
        <dbReference type="ARBA" id="ARBA00022525"/>
    </source>
</evidence>
<dbReference type="Proteomes" id="UP000013776">
    <property type="component" value="Unassembled WGS sequence"/>
</dbReference>
<dbReference type="STRING" id="1097556.R4XBF7"/>
<keyword evidence="6" id="KW-0964">Secreted</keyword>
<dbReference type="Pfam" id="PF14310">
    <property type="entry name" value="Fn3-like"/>
    <property type="match status" value="1"/>
</dbReference>
<dbReference type="VEuPathDB" id="FungiDB:TAPDE_003288"/>
<reference evidence="21 22" key="1">
    <citation type="journal article" date="2013" name="MBio">
        <title>Genome sequencing of the plant pathogen Taphrina deformans, the causal agent of peach leaf curl.</title>
        <authorList>
            <person name="Cisse O.H."/>
            <person name="Almeida J.M.G.C.F."/>
            <person name="Fonseca A."/>
            <person name="Kumar A.A."/>
            <person name="Salojaervi J."/>
            <person name="Overmyer K."/>
            <person name="Hauser P.M."/>
            <person name="Pagni M."/>
        </authorList>
    </citation>
    <scope>NUCLEOTIDE SEQUENCE [LARGE SCALE GENOMIC DNA]</scope>
    <source>
        <strain evidence="22">PYCC 5710 / ATCC 11124 / CBS 356.35 / IMI 108563 / JCM 9778 / NBRC 8474</strain>
    </source>
</reference>
<keyword evidence="22" id="KW-1185">Reference proteome</keyword>
<keyword evidence="10" id="KW-0119">Carbohydrate metabolism</keyword>
<comment type="similarity">
    <text evidence="4">Belongs to the glycosyl hydrolase 3 family.</text>
</comment>
<dbReference type="PANTHER" id="PTHR42715">
    <property type="entry name" value="BETA-GLUCOSIDASE"/>
    <property type="match status" value="1"/>
</dbReference>
<comment type="catalytic activity">
    <reaction evidence="1">
        <text>Hydrolysis of terminal, non-reducing beta-D-glucosyl residues with release of beta-D-glucose.</text>
        <dbReference type="EC" id="3.2.1.21"/>
    </reaction>
</comment>
<keyword evidence="9" id="KW-0325">Glycoprotein</keyword>
<organism evidence="21 22">
    <name type="scientific">Taphrina deformans (strain PYCC 5710 / ATCC 11124 / CBS 356.35 / IMI 108563 / JCM 9778 / NBRC 8474)</name>
    <name type="common">Peach leaf curl fungus</name>
    <name type="synonym">Lalaria deformans</name>
    <dbReference type="NCBI Taxonomy" id="1097556"/>
    <lineage>
        <taxon>Eukaryota</taxon>
        <taxon>Fungi</taxon>
        <taxon>Dikarya</taxon>
        <taxon>Ascomycota</taxon>
        <taxon>Taphrinomycotina</taxon>
        <taxon>Taphrinomycetes</taxon>
        <taxon>Taphrinales</taxon>
        <taxon>Taphrinaceae</taxon>
        <taxon>Taphrina</taxon>
    </lineage>
</organism>
<gene>
    <name evidence="21" type="ORF">TAPDE_003288</name>
</gene>
<dbReference type="PANTHER" id="PTHR42715:SF12">
    <property type="entry name" value="BETA-GLUCOSIDASE G-RELATED"/>
    <property type="match status" value="1"/>
</dbReference>
<evidence type="ECO:0000256" key="4">
    <source>
        <dbReference type="ARBA" id="ARBA00005336"/>
    </source>
</evidence>
<feature type="domain" description="Fibronectin type III-like" evidence="20">
    <location>
        <begin position="800"/>
        <end position="872"/>
    </location>
</feature>
<dbReference type="AlphaFoldDB" id="R4XBF7"/>
<dbReference type="Pfam" id="PF01915">
    <property type="entry name" value="Glyco_hydro_3_C"/>
    <property type="match status" value="1"/>
</dbReference>
<proteinExistence type="inferred from homology"/>
<evidence type="ECO:0000256" key="7">
    <source>
        <dbReference type="ARBA" id="ARBA00022729"/>
    </source>
</evidence>
<comment type="pathway">
    <text evidence="3">Glycan metabolism; cellulose degradation.</text>
</comment>
<comment type="subcellular location">
    <subcellularLocation>
        <location evidence="2">Secreted</location>
    </subcellularLocation>
</comment>
<dbReference type="Gene3D" id="3.20.20.300">
    <property type="entry name" value="Glycoside hydrolase, family 3, N-terminal domain"/>
    <property type="match status" value="1"/>
</dbReference>
<comment type="function">
    <text evidence="13">Beta-glucosidases are one of a number of cellulolytic enzymes involved in the degradation of cellulosic biomass. Catalyzes the last step releasing glucose from the inhibitory cellobiose.</text>
</comment>
<dbReference type="SUPFAM" id="SSF52279">
    <property type="entry name" value="Beta-D-glucan exohydrolase, C-terminal domain"/>
    <property type="match status" value="1"/>
</dbReference>
<dbReference type="InterPro" id="IPR036881">
    <property type="entry name" value="Glyco_hydro_3_C_sf"/>
</dbReference>
<dbReference type="SMART" id="SM01217">
    <property type="entry name" value="Fn3_like"/>
    <property type="match status" value="1"/>
</dbReference>
<evidence type="ECO:0000256" key="15">
    <source>
        <dbReference type="ARBA" id="ARBA00041276"/>
    </source>
</evidence>
<evidence type="ECO:0000313" key="22">
    <source>
        <dbReference type="Proteomes" id="UP000013776"/>
    </source>
</evidence>
<evidence type="ECO:0000256" key="16">
    <source>
        <dbReference type="ARBA" id="ARBA00041601"/>
    </source>
</evidence>
<evidence type="ECO:0000256" key="17">
    <source>
        <dbReference type="ARBA" id="ARBA00041808"/>
    </source>
</evidence>
<keyword evidence="12" id="KW-0624">Polysaccharide degradation</keyword>
<dbReference type="GO" id="GO:0008422">
    <property type="term" value="F:beta-glucosidase activity"/>
    <property type="evidence" value="ECO:0007669"/>
    <property type="project" value="UniProtKB-EC"/>
</dbReference>
<sequence>MGSLFLLGFLSLASAQGTGYSSFNSSYDTQHISGPNSPPYYPTPGGTGYSAQGDWVAAYAAATAFVKKLTLVEKVNITTGTGWEKGPCVGQTGSVPSQGFNGLCLQDSPLGVRDTNYNTVFPPLSQAAKTWDRDLIRRHGLAMGEEFKAKGANVQLGPVCGPLGTFAEGGRNWEGFSPDPYLCGQAMYESIVGIQAAGTLACAKHFIGNEQEHFRQSGEAAQFEPALPVLESISSNIDDRVMHELYLWPFSDAVRAGVNNSYACQNSALINGILKDELDFQGYDSIPRVRKCLVLMSYSFVVSDWGAVHSGVATYLAGTDMLMPGDGNAFSDGLSWFGRNLTISVLNGTVPESLLDDKAIRIMAAYFKLQQNVSFPSPNFNSFSASEYGYLYNDKTDFTQLNQYVDVRAQHALVAQEVNEQSIILLKNDNSALPLTNSTRWLNIIGSDATSAQYGANGCADRGCDNGTLGIGWGSGSANFPYLVTPAEAISARARAQGQLVYTITDDYAYAEINSTVGLPYTASLVFINSDSGEGYISVDGNQGDRNNLTAWHGGDRLVETVAANCNNTIVIVHSVGPITMESWIGNPNVTAVVWAGLPGQESGNTLASMLYGDYSPSGKLTFTIARNASDYGQQLMYLPNAPIPQYNFTTTNIDYRHFDSAGITPRYEFGYGLSYSRFTVTPGNVTLISSKPYAARSSYPTAPAASLQIPRSALNASAALAPRGATLVEGFNYPYLQNTTQAAPGPGYPYPYPYTGNGTSSSSPPSPAGGGPGGNPSLFDVLYRVSASVRNVGRVAGSEVVQLYVSFPENSTAFPTAPNQLRGFSKVFLMPNASATVTFDVLRKDLSVWNTLIQNWQFSAGQYVFRVGNSSRQLQTVGRITLQ</sequence>
<evidence type="ECO:0000256" key="5">
    <source>
        <dbReference type="ARBA" id="ARBA00012744"/>
    </source>
</evidence>
<dbReference type="InterPro" id="IPR050288">
    <property type="entry name" value="Cellulose_deg_GH3"/>
</dbReference>
<evidence type="ECO:0000256" key="2">
    <source>
        <dbReference type="ARBA" id="ARBA00004613"/>
    </source>
</evidence>
<evidence type="ECO:0000256" key="11">
    <source>
        <dbReference type="ARBA" id="ARBA00023295"/>
    </source>
</evidence>